<evidence type="ECO:0000313" key="1">
    <source>
        <dbReference type="EMBL" id="MBU2713198.1"/>
    </source>
</evidence>
<dbReference type="RefSeq" id="WP_215821486.1">
    <property type="nucleotide sequence ID" value="NZ_JAGSOY010000065.1"/>
</dbReference>
<dbReference type="Proteomes" id="UP000690515">
    <property type="component" value="Unassembled WGS sequence"/>
</dbReference>
<organism evidence="1 2">
    <name type="scientific">Zooshikella harenae</name>
    <dbReference type="NCBI Taxonomy" id="2827238"/>
    <lineage>
        <taxon>Bacteria</taxon>
        <taxon>Pseudomonadati</taxon>
        <taxon>Pseudomonadota</taxon>
        <taxon>Gammaproteobacteria</taxon>
        <taxon>Oceanospirillales</taxon>
        <taxon>Zooshikellaceae</taxon>
        <taxon>Zooshikella</taxon>
    </lineage>
</organism>
<evidence type="ECO:0000313" key="2">
    <source>
        <dbReference type="Proteomes" id="UP000690515"/>
    </source>
</evidence>
<gene>
    <name evidence="1" type="ORF">KCG35_19195</name>
</gene>
<reference evidence="1 2" key="1">
    <citation type="submission" date="2021-04" db="EMBL/GenBank/DDBJ databases">
        <authorList>
            <person name="Pira H."/>
            <person name="Risdian C."/>
            <person name="Wink J."/>
        </authorList>
    </citation>
    <scope>NUCLEOTIDE SEQUENCE [LARGE SCALE GENOMIC DNA]</scope>
    <source>
        <strain evidence="1 2">WH53</strain>
    </source>
</reference>
<dbReference type="EMBL" id="JAGSOY010000065">
    <property type="protein sequence ID" value="MBU2713198.1"/>
    <property type="molecule type" value="Genomic_DNA"/>
</dbReference>
<accession>A0ABS5ZGL2</accession>
<keyword evidence="2" id="KW-1185">Reference proteome</keyword>
<name>A0ABS5ZGL2_9GAMM</name>
<comment type="caution">
    <text evidence="1">The sequence shown here is derived from an EMBL/GenBank/DDBJ whole genome shotgun (WGS) entry which is preliminary data.</text>
</comment>
<sequence length="131" mass="14698">MMSNLQEICKILLNNADLTLSVDGVMGIIKLEFYPATYDGVVTFICSNYSRLNFRKSVDDSDGIFVGETQATTIEDKVSIAKLYEEDGWFEYNQKEMNPVVLIEIEGGAMLSIVCEQFSWQQGTGPVHKVL</sequence>
<protein>
    <submittedName>
        <fullName evidence="1">Uncharacterized protein</fullName>
    </submittedName>
</protein>
<proteinExistence type="predicted"/>